<reference evidence="3" key="1">
    <citation type="journal article" date="2012" name="Science">
        <title>The Paleozoic origin of enzymatic lignin decomposition reconstructed from 31 fungal genomes.</title>
        <authorList>
            <person name="Floudas D."/>
            <person name="Binder M."/>
            <person name="Riley R."/>
            <person name="Barry K."/>
            <person name="Blanchette R.A."/>
            <person name="Henrissat B."/>
            <person name="Martinez A.T."/>
            <person name="Otillar R."/>
            <person name="Spatafora J.W."/>
            <person name="Yadav J.S."/>
            <person name="Aerts A."/>
            <person name="Benoit I."/>
            <person name="Boyd A."/>
            <person name="Carlson A."/>
            <person name="Copeland A."/>
            <person name="Coutinho P.M."/>
            <person name="de Vries R.P."/>
            <person name="Ferreira P."/>
            <person name="Findley K."/>
            <person name="Foster B."/>
            <person name="Gaskell J."/>
            <person name="Glotzer D."/>
            <person name="Gorecki P."/>
            <person name="Heitman J."/>
            <person name="Hesse C."/>
            <person name="Hori C."/>
            <person name="Igarashi K."/>
            <person name="Jurgens J.A."/>
            <person name="Kallen N."/>
            <person name="Kersten P."/>
            <person name="Kohler A."/>
            <person name="Kuees U."/>
            <person name="Kumar T.K.A."/>
            <person name="Kuo A."/>
            <person name="LaButti K."/>
            <person name="Larrondo L.F."/>
            <person name="Lindquist E."/>
            <person name="Ling A."/>
            <person name="Lombard V."/>
            <person name="Lucas S."/>
            <person name="Lundell T."/>
            <person name="Martin R."/>
            <person name="McLaughlin D.J."/>
            <person name="Morgenstern I."/>
            <person name="Morin E."/>
            <person name="Murat C."/>
            <person name="Nagy L.G."/>
            <person name="Nolan M."/>
            <person name="Ohm R.A."/>
            <person name="Patyshakuliyeva A."/>
            <person name="Rokas A."/>
            <person name="Ruiz-Duenas F.J."/>
            <person name="Sabat G."/>
            <person name="Salamov A."/>
            <person name="Samejima M."/>
            <person name="Schmutz J."/>
            <person name="Slot J.C."/>
            <person name="St John F."/>
            <person name="Stenlid J."/>
            <person name="Sun H."/>
            <person name="Sun S."/>
            <person name="Syed K."/>
            <person name="Tsang A."/>
            <person name="Wiebenga A."/>
            <person name="Young D."/>
            <person name="Pisabarro A."/>
            <person name="Eastwood D.C."/>
            <person name="Martin F."/>
            <person name="Cullen D."/>
            <person name="Grigoriev I.V."/>
            <person name="Hibbett D.S."/>
        </authorList>
    </citation>
    <scope>NUCLEOTIDE SEQUENCE [LARGE SCALE GENOMIC DNA]</scope>
    <source>
        <strain evidence="3">RWD-64-598 SS2</strain>
    </source>
</reference>
<dbReference type="Proteomes" id="UP000053558">
    <property type="component" value="Unassembled WGS sequence"/>
</dbReference>
<dbReference type="KEGG" id="cput:CONPUDRAFT_140818"/>
<gene>
    <name evidence="2" type="ORF">CONPUDRAFT_140818</name>
</gene>
<dbReference type="OrthoDB" id="8954335at2759"/>
<evidence type="ECO:0000313" key="3">
    <source>
        <dbReference type="Proteomes" id="UP000053558"/>
    </source>
</evidence>
<dbReference type="GO" id="GO:0005525">
    <property type="term" value="F:GTP binding"/>
    <property type="evidence" value="ECO:0007669"/>
    <property type="project" value="InterPro"/>
</dbReference>
<organism evidence="2 3">
    <name type="scientific">Coniophora puteana (strain RWD-64-598)</name>
    <name type="common">Brown rot fungus</name>
    <dbReference type="NCBI Taxonomy" id="741705"/>
    <lineage>
        <taxon>Eukaryota</taxon>
        <taxon>Fungi</taxon>
        <taxon>Dikarya</taxon>
        <taxon>Basidiomycota</taxon>
        <taxon>Agaricomycotina</taxon>
        <taxon>Agaricomycetes</taxon>
        <taxon>Agaricomycetidae</taxon>
        <taxon>Boletales</taxon>
        <taxon>Coniophorineae</taxon>
        <taxon>Coniophoraceae</taxon>
        <taxon>Coniophora</taxon>
    </lineage>
</organism>
<comment type="caution">
    <text evidence="2">The sequence shown here is derived from an EMBL/GenBank/DDBJ whole genome shotgun (WGS) entry which is preliminary data.</text>
</comment>
<keyword evidence="3" id="KW-1185">Reference proteome</keyword>
<dbReference type="Gene3D" id="3.40.50.300">
    <property type="entry name" value="P-loop containing nucleotide triphosphate hydrolases"/>
    <property type="match status" value="1"/>
</dbReference>
<accession>A0A5M3N3X2</accession>
<feature type="domain" description="G" evidence="1">
    <location>
        <begin position="7"/>
        <end position="103"/>
    </location>
</feature>
<name>A0A5M3N3X2_CONPW</name>
<protein>
    <recommendedName>
        <fullName evidence="1">G domain-containing protein</fullName>
    </recommendedName>
</protein>
<sequence>MSQPMNIILFGETGAGKSSIVNMLSGHPVAEISGEAGGCTFKFDWYPIDIGKETYRIFDTAGLDEGVEGTMPPEDAIVQLYQLMTSLEGGINLIIFVMRGPRIKDASQRNWRLFYEIFCKQQVNAAIVITGLEQEDDMDDWWPRNKAHFYSYGMRPFGAAGITATLGKRKGNRYLFQEEYDESVAKVRKLIRDNAMPNPRCIDKVEWFADVMLLWCIPVGQKSTAEVQRLIDRCGMSPDEAGRLARRLSYV</sequence>
<evidence type="ECO:0000313" key="2">
    <source>
        <dbReference type="EMBL" id="EIW86110.1"/>
    </source>
</evidence>
<dbReference type="InterPro" id="IPR006073">
    <property type="entry name" value="GTP-bd"/>
</dbReference>
<dbReference type="OMA" id="NEAAFCE"/>
<dbReference type="CDD" id="cd00882">
    <property type="entry name" value="Ras_like_GTPase"/>
    <property type="match status" value="1"/>
</dbReference>
<dbReference type="InterPro" id="IPR027417">
    <property type="entry name" value="P-loop_NTPase"/>
</dbReference>
<dbReference type="PROSITE" id="PS00675">
    <property type="entry name" value="SIGMA54_INTERACT_1"/>
    <property type="match status" value="1"/>
</dbReference>
<dbReference type="SUPFAM" id="SSF52540">
    <property type="entry name" value="P-loop containing nucleoside triphosphate hydrolases"/>
    <property type="match status" value="1"/>
</dbReference>
<dbReference type="InterPro" id="IPR025662">
    <property type="entry name" value="Sigma_54_int_dom_ATP-bd_1"/>
</dbReference>
<proteinExistence type="predicted"/>
<dbReference type="Pfam" id="PF01926">
    <property type="entry name" value="MMR_HSR1"/>
    <property type="match status" value="1"/>
</dbReference>
<dbReference type="EMBL" id="JH711573">
    <property type="protein sequence ID" value="EIW86110.1"/>
    <property type="molecule type" value="Genomic_DNA"/>
</dbReference>
<evidence type="ECO:0000259" key="1">
    <source>
        <dbReference type="Pfam" id="PF01926"/>
    </source>
</evidence>
<dbReference type="GeneID" id="19201582"/>
<dbReference type="RefSeq" id="XP_007763036.1">
    <property type="nucleotide sequence ID" value="XM_007764846.1"/>
</dbReference>
<dbReference type="AlphaFoldDB" id="A0A5M3N3X2"/>